<gene>
    <name evidence="1" type="ORF">H9746_01760</name>
</gene>
<proteinExistence type="predicted"/>
<organism evidence="1 2">
    <name type="scientific">Candidatus Butyricicoccus avistercoris</name>
    <dbReference type="NCBI Taxonomy" id="2838518"/>
    <lineage>
        <taxon>Bacteria</taxon>
        <taxon>Bacillati</taxon>
        <taxon>Bacillota</taxon>
        <taxon>Clostridia</taxon>
        <taxon>Eubacteriales</taxon>
        <taxon>Butyricicoccaceae</taxon>
        <taxon>Butyricicoccus</taxon>
    </lineage>
</organism>
<dbReference type="Proteomes" id="UP000886808">
    <property type="component" value="Unassembled WGS sequence"/>
</dbReference>
<accession>A0A9D1PGH7</accession>
<dbReference type="AlphaFoldDB" id="A0A9D1PGH7"/>
<evidence type="ECO:0000313" key="2">
    <source>
        <dbReference type="Proteomes" id="UP000886808"/>
    </source>
</evidence>
<protein>
    <submittedName>
        <fullName evidence="1">Uncharacterized protein</fullName>
    </submittedName>
</protein>
<sequence>MVRSVTQRKNQENYQESQERMVVSLLNQVGDGYTAARLQIALQHIHLIPQTKKTVVSFGDIF</sequence>
<evidence type="ECO:0000313" key="1">
    <source>
        <dbReference type="EMBL" id="HIV61562.1"/>
    </source>
</evidence>
<reference evidence="1" key="2">
    <citation type="submission" date="2021-04" db="EMBL/GenBank/DDBJ databases">
        <authorList>
            <person name="Gilroy R."/>
        </authorList>
    </citation>
    <scope>NUCLEOTIDE SEQUENCE</scope>
    <source>
        <strain evidence="1">CHK193-4272</strain>
    </source>
</reference>
<name>A0A9D1PGH7_9FIRM</name>
<dbReference type="EMBL" id="DXIE01000015">
    <property type="protein sequence ID" value="HIV61562.1"/>
    <property type="molecule type" value="Genomic_DNA"/>
</dbReference>
<reference evidence="1" key="1">
    <citation type="journal article" date="2021" name="PeerJ">
        <title>Extensive microbial diversity within the chicken gut microbiome revealed by metagenomics and culture.</title>
        <authorList>
            <person name="Gilroy R."/>
            <person name="Ravi A."/>
            <person name="Getino M."/>
            <person name="Pursley I."/>
            <person name="Horton D.L."/>
            <person name="Alikhan N.F."/>
            <person name="Baker D."/>
            <person name="Gharbi K."/>
            <person name="Hall N."/>
            <person name="Watson M."/>
            <person name="Adriaenssens E.M."/>
            <person name="Foster-Nyarko E."/>
            <person name="Jarju S."/>
            <person name="Secka A."/>
            <person name="Antonio M."/>
            <person name="Oren A."/>
            <person name="Chaudhuri R.R."/>
            <person name="La Ragione R."/>
            <person name="Hildebrand F."/>
            <person name="Pallen M.J."/>
        </authorList>
    </citation>
    <scope>NUCLEOTIDE SEQUENCE</scope>
    <source>
        <strain evidence="1">CHK193-4272</strain>
    </source>
</reference>
<comment type="caution">
    <text evidence="1">The sequence shown here is derived from an EMBL/GenBank/DDBJ whole genome shotgun (WGS) entry which is preliminary data.</text>
</comment>